<protein>
    <recommendedName>
        <fullName evidence="1">DUF6487 domain-containing protein</fullName>
    </recommendedName>
</protein>
<feature type="domain" description="DUF6487" evidence="1">
    <location>
        <begin position="16"/>
        <end position="85"/>
    </location>
</feature>
<evidence type="ECO:0000313" key="3">
    <source>
        <dbReference type="Proteomes" id="UP000005396"/>
    </source>
</evidence>
<gene>
    <name evidence="2" type="ORF">CLOBOL_06212</name>
</gene>
<dbReference type="Proteomes" id="UP000005396">
    <property type="component" value="Unassembled WGS sequence"/>
</dbReference>
<dbReference type="InterPro" id="IPR045504">
    <property type="entry name" value="DUF6487"/>
</dbReference>
<proteinExistence type="predicted"/>
<dbReference type="PaxDb" id="411902-CLOBOL_06212"/>
<organism evidence="2 3">
    <name type="scientific">Enterocloster bolteae (strain ATCC BAA-613 / DSM 15670 / CCUG 46953 / JCM 12243 / WAL 16351)</name>
    <name type="common">Clostridium bolteae</name>
    <dbReference type="NCBI Taxonomy" id="411902"/>
    <lineage>
        <taxon>Bacteria</taxon>
        <taxon>Bacillati</taxon>
        <taxon>Bacillota</taxon>
        <taxon>Clostridia</taxon>
        <taxon>Lachnospirales</taxon>
        <taxon>Lachnospiraceae</taxon>
        <taxon>Enterocloster</taxon>
    </lineage>
</organism>
<dbReference type="Pfam" id="PF20097">
    <property type="entry name" value="DUF6487"/>
    <property type="match status" value="1"/>
</dbReference>
<accession>A8S1Y5</accession>
<dbReference type="EMBL" id="ABCC02000047">
    <property type="protein sequence ID" value="EDP13647.1"/>
    <property type="molecule type" value="Genomic_DNA"/>
</dbReference>
<name>A8S1Y5_ENTBW</name>
<comment type="caution">
    <text evidence="2">The sequence shown here is derived from an EMBL/GenBank/DDBJ whole genome shotgun (WGS) entry which is preliminary data.</text>
</comment>
<sequence length="86" mass="9754">MLNEKKNKEAVEEMKCPYCNQEMEAGFLTSDARCIAWRRERHEPGLVSRNDRNSGVQLARKTLGAAVVENAYCCAACRKIVIDYSL</sequence>
<reference evidence="2 3" key="2">
    <citation type="submission" date="2007-09" db="EMBL/GenBank/DDBJ databases">
        <title>Draft genome sequence of Clostridium bolteae (ATCC BAA-613).</title>
        <authorList>
            <person name="Sudarsanam P."/>
            <person name="Ley R."/>
            <person name="Guruge J."/>
            <person name="Turnbaugh P.J."/>
            <person name="Mahowald M."/>
            <person name="Liep D."/>
            <person name="Gordon J."/>
        </authorList>
    </citation>
    <scope>NUCLEOTIDE SEQUENCE [LARGE SCALE GENOMIC DNA]</scope>
    <source>
        <strain evidence="3">ATCC BAA-613 / DSM 15670 / CCUG 46953 / JCM 12243 / WAL 16351</strain>
    </source>
</reference>
<evidence type="ECO:0000313" key="2">
    <source>
        <dbReference type="EMBL" id="EDP13647.1"/>
    </source>
</evidence>
<dbReference type="AlphaFoldDB" id="A8S1Y5"/>
<dbReference type="HOGENOM" id="CLU_179137_1_0_9"/>
<reference evidence="2 3" key="1">
    <citation type="submission" date="2007-08" db="EMBL/GenBank/DDBJ databases">
        <authorList>
            <person name="Fulton L."/>
            <person name="Clifton S."/>
            <person name="Fulton B."/>
            <person name="Xu J."/>
            <person name="Minx P."/>
            <person name="Pepin K.H."/>
            <person name="Johnson M."/>
            <person name="Thiruvilangam P."/>
            <person name="Bhonagiri V."/>
            <person name="Nash W.E."/>
            <person name="Mardis E.R."/>
            <person name="Wilson R.K."/>
        </authorList>
    </citation>
    <scope>NUCLEOTIDE SEQUENCE [LARGE SCALE GENOMIC DNA]</scope>
    <source>
        <strain evidence="3">ATCC BAA-613 / DSM 15670 / CCUG 46953 / JCM 12243 / WAL 16351</strain>
    </source>
</reference>
<evidence type="ECO:0000259" key="1">
    <source>
        <dbReference type="Pfam" id="PF20097"/>
    </source>
</evidence>